<organism evidence="2 3">
    <name type="scientific">Neoroseomonas terrae</name>
    <dbReference type="NCBI Taxonomy" id="424799"/>
    <lineage>
        <taxon>Bacteria</taxon>
        <taxon>Pseudomonadati</taxon>
        <taxon>Pseudomonadota</taxon>
        <taxon>Alphaproteobacteria</taxon>
        <taxon>Acetobacterales</taxon>
        <taxon>Acetobacteraceae</taxon>
        <taxon>Neoroseomonas</taxon>
    </lineage>
</organism>
<evidence type="ECO:0000313" key="3">
    <source>
        <dbReference type="Proteomes" id="UP000698752"/>
    </source>
</evidence>
<evidence type="ECO:0000313" key="2">
    <source>
        <dbReference type="EMBL" id="MBR0653373.1"/>
    </source>
</evidence>
<gene>
    <name evidence="2" type="ORF">GXW78_27225</name>
</gene>
<name>A0ABS5EQQ4_9PROT</name>
<feature type="signal peptide" evidence="1">
    <location>
        <begin position="1"/>
        <end position="17"/>
    </location>
</feature>
<dbReference type="Proteomes" id="UP000698752">
    <property type="component" value="Unassembled WGS sequence"/>
</dbReference>
<protein>
    <recommendedName>
        <fullName evidence="4">DUF2147 domain-containing protein</fullName>
    </recommendedName>
</protein>
<comment type="caution">
    <text evidence="2">The sequence shown here is derived from an EMBL/GenBank/DDBJ whole genome shotgun (WGS) entry which is preliminary data.</text>
</comment>
<feature type="chain" id="PRO_5046425535" description="DUF2147 domain-containing protein" evidence="1">
    <location>
        <begin position="18"/>
        <end position="149"/>
    </location>
</feature>
<evidence type="ECO:0008006" key="4">
    <source>
        <dbReference type="Google" id="ProtNLM"/>
    </source>
</evidence>
<sequence length="149" mass="16291">MRRLAALLVLLATPAVAQEQLRGTWRGSYVCAQGHTALALTIEPDKPGTFSAFFHFEAPSDNPGVPTGCYEMQGRFDPTTRQMVLNQRRWVLKPPNYVMVDLSGQLSPGGDRIEGQVHGPFCATFQVDRAPGPPAAEACRRGEPVISLR</sequence>
<dbReference type="EMBL" id="JAAEDI010000049">
    <property type="protein sequence ID" value="MBR0653373.1"/>
    <property type="molecule type" value="Genomic_DNA"/>
</dbReference>
<reference evidence="3" key="1">
    <citation type="journal article" date="2021" name="Syst. Appl. Microbiol.">
        <title>Roseomonas hellenica sp. nov., isolated from roots of wild-growing Alkanna tinctoria.</title>
        <authorList>
            <person name="Rat A."/>
            <person name="Naranjo H.D."/>
            <person name="Lebbe L."/>
            <person name="Cnockaert M."/>
            <person name="Krigas N."/>
            <person name="Grigoriadou K."/>
            <person name="Maloupa E."/>
            <person name="Willems A."/>
        </authorList>
    </citation>
    <scope>NUCLEOTIDE SEQUENCE [LARGE SCALE GENOMIC DNA]</scope>
    <source>
        <strain evidence="3">LMG 31159</strain>
    </source>
</reference>
<keyword evidence="1" id="KW-0732">Signal</keyword>
<accession>A0ABS5EQQ4</accession>
<keyword evidence="3" id="KW-1185">Reference proteome</keyword>
<evidence type="ECO:0000256" key="1">
    <source>
        <dbReference type="SAM" id="SignalP"/>
    </source>
</evidence>
<dbReference type="RefSeq" id="WP_211872079.1">
    <property type="nucleotide sequence ID" value="NZ_JAAEDI010000049.1"/>
</dbReference>
<proteinExistence type="predicted"/>